<keyword evidence="2 4" id="KW-0863">Zinc-finger</keyword>
<evidence type="ECO:0000313" key="6">
    <source>
        <dbReference type="EMBL" id="KAK4016501.1"/>
    </source>
</evidence>
<dbReference type="PROSITE" id="PS50178">
    <property type="entry name" value="ZF_FYVE"/>
    <property type="match status" value="1"/>
</dbReference>
<dbReference type="Gene3D" id="3.30.40.10">
    <property type="entry name" value="Zinc/RING finger domain, C3HC4 (zinc finger)"/>
    <property type="match status" value="1"/>
</dbReference>
<feature type="domain" description="FYVE-type" evidence="5">
    <location>
        <begin position="45"/>
        <end position="105"/>
    </location>
</feature>
<keyword evidence="3" id="KW-0862">Zinc</keyword>
<accession>A0ABQ9ZUA2</accession>
<name>A0ABQ9ZUA2_9CRUS</name>
<comment type="caution">
    <text evidence="6">The sequence shown here is derived from an EMBL/GenBank/DDBJ whole genome shotgun (WGS) entry which is preliminary data.</text>
</comment>
<protein>
    <recommendedName>
        <fullName evidence="5">FYVE-type domain-containing protein</fullName>
    </recommendedName>
</protein>
<dbReference type="InterPro" id="IPR013083">
    <property type="entry name" value="Znf_RING/FYVE/PHD"/>
</dbReference>
<keyword evidence="7" id="KW-1185">Reference proteome</keyword>
<reference evidence="6 7" key="1">
    <citation type="journal article" date="2023" name="Nucleic Acids Res.">
        <title>The hologenome of Daphnia magna reveals possible DNA methylation and microbiome-mediated evolution of the host genome.</title>
        <authorList>
            <person name="Chaturvedi A."/>
            <person name="Li X."/>
            <person name="Dhandapani V."/>
            <person name="Marshall H."/>
            <person name="Kissane S."/>
            <person name="Cuenca-Cambronero M."/>
            <person name="Asole G."/>
            <person name="Calvet F."/>
            <person name="Ruiz-Romero M."/>
            <person name="Marangio P."/>
            <person name="Guigo R."/>
            <person name="Rago D."/>
            <person name="Mirbahai L."/>
            <person name="Eastwood N."/>
            <person name="Colbourne J.K."/>
            <person name="Zhou J."/>
            <person name="Mallon E."/>
            <person name="Orsini L."/>
        </authorList>
    </citation>
    <scope>NUCLEOTIDE SEQUENCE [LARGE SCALE GENOMIC DNA]</scope>
    <source>
        <strain evidence="6">LRV0_1</strain>
    </source>
</reference>
<evidence type="ECO:0000256" key="1">
    <source>
        <dbReference type="ARBA" id="ARBA00022723"/>
    </source>
</evidence>
<dbReference type="EMBL" id="JAOYFB010000005">
    <property type="protein sequence ID" value="KAK4016501.1"/>
    <property type="molecule type" value="Genomic_DNA"/>
</dbReference>
<evidence type="ECO:0000313" key="7">
    <source>
        <dbReference type="Proteomes" id="UP001234178"/>
    </source>
</evidence>
<gene>
    <name evidence="6" type="ORF">OUZ56_031457</name>
</gene>
<dbReference type="SUPFAM" id="SSF57903">
    <property type="entry name" value="FYVE/PHD zinc finger"/>
    <property type="match status" value="1"/>
</dbReference>
<evidence type="ECO:0000256" key="4">
    <source>
        <dbReference type="PROSITE-ProRule" id="PRU00091"/>
    </source>
</evidence>
<dbReference type="InterPro" id="IPR011011">
    <property type="entry name" value="Znf_FYVE_PHD"/>
</dbReference>
<keyword evidence="1" id="KW-0479">Metal-binding</keyword>
<organism evidence="6 7">
    <name type="scientific">Daphnia magna</name>
    <dbReference type="NCBI Taxonomy" id="35525"/>
    <lineage>
        <taxon>Eukaryota</taxon>
        <taxon>Metazoa</taxon>
        <taxon>Ecdysozoa</taxon>
        <taxon>Arthropoda</taxon>
        <taxon>Crustacea</taxon>
        <taxon>Branchiopoda</taxon>
        <taxon>Diplostraca</taxon>
        <taxon>Cladocera</taxon>
        <taxon>Anomopoda</taxon>
        <taxon>Daphniidae</taxon>
        <taxon>Daphnia</taxon>
    </lineage>
</organism>
<evidence type="ECO:0000259" key="5">
    <source>
        <dbReference type="PROSITE" id="PS50178"/>
    </source>
</evidence>
<sequence>MVVGKNESRLKTELQFLRKKGALKTCTTESQAVTIAAGTAADHHSVNGRCCARCRTGLGRIINRGALCKSCRQRVCKACREYNVPKASGSTGGTDWVCTVCYKTA</sequence>
<evidence type="ECO:0000256" key="3">
    <source>
        <dbReference type="ARBA" id="ARBA00022833"/>
    </source>
</evidence>
<dbReference type="InterPro" id="IPR041282">
    <property type="entry name" value="FYVE_2"/>
</dbReference>
<dbReference type="Proteomes" id="UP001234178">
    <property type="component" value="Unassembled WGS sequence"/>
</dbReference>
<dbReference type="Pfam" id="PF02318">
    <property type="entry name" value="FYVE_2"/>
    <property type="match status" value="1"/>
</dbReference>
<dbReference type="CDD" id="cd15747">
    <property type="entry name" value="FYVE_Slp3_4_5"/>
    <property type="match status" value="1"/>
</dbReference>
<proteinExistence type="predicted"/>
<dbReference type="InterPro" id="IPR017455">
    <property type="entry name" value="Znf_FYVE-rel"/>
</dbReference>
<evidence type="ECO:0000256" key="2">
    <source>
        <dbReference type="ARBA" id="ARBA00022771"/>
    </source>
</evidence>